<organism evidence="1 2">
    <name type="scientific">Mycena maculata</name>
    <dbReference type="NCBI Taxonomy" id="230809"/>
    <lineage>
        <taxon>Eukaryota</taxon>
        <taxon>Fungi</taxon>
        <taxon>Dikarya</taxon>
        <taxon>Basidiomycota</taxon>
        <taxon>Agaricomycotina</taxon>
        <taxon>Agaricomycetes</taxon>
        <taxon>Agaricomycetidae</taxon>
        <taxon>Agaricales</taxon>
        <taxon>Marasmiineae</taxon>
        <taxon>Mycenaceae</taxon>
        <taxon>Mycena</taxon>
    </lineage>
</organism>
<keyword evidence="2" id="KW-1185">Reference proteome</keyword>
<evidence type="ECO:0000313" key="2">
    <source>
        <dbReference type="Proteomes" id="UP001215280"/>
    </source>
</evidence>
<evidence type="ECO:0000313" key="1">
    <source>
        <dbReference type="EMBL" id="KAJ7785132.1"/>
    </source>
</evidence>
<reference evidence="1" key="1">
    <citation type="submission" date="2023-03" db="EMBL/GenBank/DDBJ databases">
        <title>Massive genome expansion in bonnet fungi (Mycena s.s.) driven by repeated elements and novel gene families across ecological guilds.</title>
        <authorList>
            <consortium name="Lawrence Berkeley National Laboratory"/>
            <person name="Harder C.B."/>
            <person name="Miyauchi S."/>
            <person name="Viragh M."/>
            <person name="Kuo A."/>
            <person name="Thoen E."/>
            <person name="Andreopoulos B."/>
            <person name="Lu D."/>
            <person name="Skrede I."/>
            <person name="Drula E."/>
            <person name="Henrissat B."/>
            <person name="Morin E."/>
            <person name="Kohler A."/>
            <person name="Barry K."/>
            <person name="LaButti K."/>
            <person name="Morin E."/>
            <person name="Salamov A."/>
            <person name="Lipzen A."/>
            <person name="Mereny Z."/>
            <person name="Hegedus B."/>
            <person name="Baldrian P."/>
            <person name="Stursova M."/>
            <person name="Weitz H."/>
            <person name="Taylor A."/>
            <person name="Grigoriev I.V."/>
            <person name="Nagy L.G."/>
            <person name="Martin F."/>
            <person name="Kauserud H."/>
        </authorList>
    </citation>
    <scope>NUCLEOTIDE SEQUENCE</scope>
    <source>
        <strain evidence="1">CBHHK188m</strain>
    </source>
</reference>
<comment type="caution">
    <text evidence="1">The sequence shown here is derived from an EMBL/GenBank/DDBJ whole genome shotgun (WGS) entry which is preliminary data.</text>
</comment>
<protein>
    <submittedName>
        <fullName evidence="1">Uncharacterized protein</fullName>
    </submittedName>
</protein>
<gene>
    <name evidence="1" type="ORF">DFH07DRAFT_948214</name>
</gene>
<accession>A0AAD7P2N6</accession>
<name>A0AAD7P2N6_9AGAR</name>
<proteinExistence type="predicted"/>
<dbReference type="EMBL" id="JARJLG010000001">
    <property type="protein sequence ID" value="KAJ7785132.1"/>
    <property type="molecule type" value="Genomic_DNA"/>
</dbReference>
<dbReference type="Proteomes" id="UP001215280">
    <property type="component" value="Unassembled WGS sequence"/>
</dbReference>
<dbReference type="AlphaFoldDB" id="A0AAD7P2N6"/>
<sequence length="127" mass="14087">MDLWLNTKNGASTITDTVHESTLTVHYLLSTTYPSANPLNSTIDMNTFLEWVQVQQGLDHLKQAASCSSCNGIPQNVDGLLLRCDFADFPFFTCYGWPDIEPTINNPNPAEQVRFRLPTAAPPPSET</sequence>